<dbReference type="InParanoid" id="A0A3Q7J2N1"/>
<reference evidence="2" key="2">
    <citation type="submission" date="2019-01" db="UniProtKB">
        <authorList>
            <consortium name="EnsemblPlants"/>
        </authorList>
    </citation>
    <scope>IDENTIFICATION</scope>
    <source>
        <strain evidence="2">cv. Heinz 1706</strain>
    </source>
</reference>
<dbReference type="Gramene" id="Solyc12g006995.1.1">
    <property type="protein sequence ID" value="Solyc12g006995.1.1"/>
    <property type="gene ID" value="Solyc12g006995.1"/>
</dbReference>
<keyword evidence="1" id="KW-1133">Transmembrane helix</keyword>
<keyword evidence="3" id="KW-1185">Reference proteome</keyword>
<protein>
    <submittedName>
        <fullName evidence="2">Uncharacterized protein</fullName>
    </submittedName>
</protein>
<dbReference type="Proteomes" id="UP000004994">
    <property type="component" value="Chromosome 12"/>
</dbReference>
<accession>A0A3Q7J2N1</accession>
<name>A0A3Q7J2N1_SOLLC</name>
<feature type="transmembrane region" description="Helical" evidence="1">
    <location>
        <begin position="14"/>
        <end position="34"/>
    </location>
</feature>
<dbReference type="AlphaFoldDB" id="A0A3Q7J2N1"/>
<reference evidence="2" key="1">
    <citation type="journal article" date="2012" name="Nature">
        <title>The tomato genome sequence provides insights into fleshy fruit evolution.</title>
        <authorList>
            <consortium name="Tomato Genome Consortium"/>
        </authorList>
    </citation>
    <scope>NUCLEOTIDE SEQUENCE [LARGE SCALE GENOMIC DNA]</scope>
    <source>
        <strain evidence="2">cv. Heinz 1706</strain>
    </source>
</reference>
<sequence length="77" mass="9039">RQKLFSFLFTEDTQFLPCIRGAPYIFSFSLYNLFFQKRKKHSELLFSPFSSIKKVEKFGLCLLVYVTLIGRFTGIVS</sequence>
<keyword evidence="1" id="KW-0812">Transmembrane</keyword>
<dbReference type="EnsemblPlants" id="Solyc12g006995.1.1">
    <property type="protein sequence ID" value="Solyc12g006995.1.1"/>
    <property type="gene ID" value="Solyc12g006995.1"/>
</dbReference>
<evidence type="ECO:0000313" key="2">
    <source>
        <dbReference type="EnsemblPlants" id="Solyc12g006995.1.1"/>
    </source>
</evidence>
<proteinExistence type="predicted"/>
<feature type="transmembrane region" description="Helical" evidence="1">
    <location>
        <begin position="55"/>
        <end position="76"/>
    </location>
</feature>
<evidence type="ECO:0000256" key="1">
    <source>
        <dbReference type="SAM" id="Phobius"/>
    </source>
</evidence>
<organism evidence="2">
    <name type="scientific">Solanum lycopersicum</name>
    <name type="common">Tomato</name>
    <name type="synonym">Lycopersicon esculentum</name>
    <dbReference type="NCBI Taxonomy" id="4081"/>
    <lineage>
        <taxon>Eukaryota</taxon>
        <taxon>Viridiplantae</taxon>
        <taxon>Streptophyta</taxon>
        <taxon>Embryophyta</taxon>
        <taxon>Tracheophyta</taxon>
        <taxon>Spermatophyta</taxon>
        <taxon>Magnoliopsida</taxon>
        <taxon>eudicotyledons</taxon>
        <taxon>Gunneridae</taxon>
        <taxon>Pentapetalae</taxon>
        <taxon>asterids</taxon>
        <taxon>lamiids</taxon>
        <taxon>Solanales</taxon>
        <taxon>Solanaceae</taxon>
        <taxon>Solanoideae</taxon>
        <taxon>Solaneae</taxon>
        <taxon>Solanum</taxon>
        <taxon>Solanum subgen. Lycopersicon</taxon>
    </lineage>
</organism>
<evidence type="ECO:0000313" key="3">
    <source>
        <dbReference type="Proteomes" id="UP000004994"/>
    </source>
</evidence>
<keyword evidence="1" id="KW-0472">Membrane</keyword>